<proteinExistence type="predicted"/>
<dbReference type="OrthoDB" id="3542212at2759"/>
<accession>A0A9P6CHW4</accession>
<evidence type="ECO:0008006" key="3">
    <source>
        <dbReference type="Google" id="ProtNLM"/>
    </source>
</evidence>
<name>A0A9P6CHW4_9AGAR</name>
<organism evidence="1 2">
    <name type="scientific">Collybia nuda</name>
    <dbReference type="NCBI Taxonomy" id="64659"/>
    <lineage>
        <taxon>Eukaryota</taxon>
        <taxon>Fungi</taxon>
        <taxon>Dikarya</taxon>
        <taxon>Basidiomycota</taxon>
        <taxon>Agaricomycotina</taxon>
        <taxon>Agaricomycetes</taxon>
        <taxon>Agaricomycetidae</taxon>
        <taxon>Agaricales</taxon>
        <taxon>Tricholomatineae</taxon>
        <taxon>Clitocybaceae</taxon>
        <taxon>Collybia</taxon>
    </lineage>
</organism>
<keyword evidence="2" id="KW-1185">Reference proteome</keyword>
<evidence type="ECO:0000313" key="2">
    <source>
        <dbReference type="Proteomes" id="UP000807353"/>
    </source>
</evidence>
<dbReference type="EMBL" id="MU150269">
    <property type="protein sequence ID" value="KAF9462715.1"/>
    <property type="molecule type" value="Genomic_DNA"/>
</dbReference>
<gene>
    <name evidence="1" type="ORF">BDZ94DRAFT_704130</name>
</gene>
<comment type="caution">
    <text evidence="1">The sequence shown here is derived from an EMBL/GenBank/DDBJ whole genome shotgun (WGS) entry which is preliminary data.</text>
</comment>
<dbReference type="PANTHER" id="PTHR42052:SF1">
    <property type="entry name" value="ABM DOMAIN-CONTAINING PROTEIN"/>
    <property type="match status" value="1"/>
</dbReference>
<dbReference type="AlphaFoldDB" id="A0A9P6CHW4"/>
<reference evidence="1" key="1">
    <citation type="submission" date="2020-11" db="EMBL/GenBank/DDBJ databases">
        <authorList>
            <consortium name="DOE Joint Genome Institute"/>
            <person name="Ahrendt S."/>
            <person name="Riley R."/>
            <person name="Andreopoulos W."/>
            <person name="Labutti K."/>
            <person name="Pangilinan J."/>
            <person name="Ruiz-Duenas F.J."/>
            <person name="Barrasa J.M."/>
            <person name="Sanchez-Garcia M."/>
            <person name="Camarero S."/>
            <person name="Miyauchi S."/>
            <person name="Serrano A."/>
            <person name="Linde D."/>
            <person name="Babiker R."/>
            <person name="Drula E."/>
            <person name="Ayuso-Fernandez I."/>
            <person name="Pacheco R."/>
            <person name="Padilla G."/>
            <person name="Ferreira P."/>
            <person name="Barriuso J."/>
            <person name="Kellner H."/>
            <person name="Castanera R."/>
            <person name="Alfaro M."/>
            <person name="Ramirez L."/>
            <person name="Pisabarro A.G."/>
            <person name="Kuo A."/>
            <person name="Tritt A."/>
            <person name="Lipzen A."/>
            <person name="He G."/>
            <person name="Yan M."/>
            <person name="Ng V."/>
            <person name="Cullen D."/>
            <person name="Martin F."/>
            <person name="Rosso M.-N."/>
            <person name="Henrissat B."/>
            <person name="Hibbett D."/>
            <person name="Martinez A.T."/>
            <person name="Grigoriev I.V."/>
        </authorList>
    </citation>
    <scope>NUCLEOTIDE SEQUENCE</scope>
    <source>
        <strain evidence="1">CBS 247.69</strain>
    </source>
</reference>
<evidence type="ECO:0000313" key="1">
    <source>
        <dbReference type="EMBL" id="KAF9462715.1"/>
    </source>
</evidence>
<sequence length="115" mass="13374">MPITELAALQLLPSNNFHSSHISKLFRVISTRQSAVSNFPLYFFEDTTEESIIYLISSWNDVDSHMKWIESDANQELLRLSIPYLKVLRLFHLDVDFTGVEITFRVHHYGESLCV</sequence>
<dbReference type="PANTHER" id="PTHR42052">
    <property type="entry name" value="ABM DOMAIN-CONTAINING PROTEIN"/>
    <property type="match status" value="1"/>
</dbReference>
<dbReference type="Proteomes" id="UP000807353">
    <property type="component" value="Unassembled WGS sequence"/>
</dbReference>
<protein>
    <recommendedName>
        <fullName evidence="3">ABM domain-containing protein</fullName>
    </recommendedName>
</protein>